<evidence type="ECO:0000313" key="2">
    <source>
        <dbReference type="EMBL" id="OYN74192.1"/>
    </source>
</evidence>
<keyword evidence="3" id="KW-1185">Reference proteome</keyword>
<keyword evidence="1" id="KW-0812">Transmembrane</keyword>
<protein>
    <submittedName>
        <fullName evidence="2">Uncharacterized protein</fullName>
    </submittedName>
</protein>
<evidence type="ECO:0000256" key="1">
    <source>
        <dbReference type="SAM" id="Phobius"/>
    </source>
</evidence>
<feature type="transmembrane region" description="Helical" evidence="1">
    <location>
        <begin position="12"/>
        <end position="32"/>
    </location>
</feature>
<accession>A0A255DB78</accession>
<gene>
    <name evidence="2" type="ORF">CG716_29330</name>
</gene>
<dbReference type="EMBL" id="NOZR01000055">
    <property type="protein sequence ID" value="OYN74192.1"/>
    <property type="molecule type" value="Genomic_DNA"/>
</dbReference>
<sequence>AEVVRTADLAITAVVAAVMGMAMATTGMATVMEMEIAMTHTMVLTTPTRPIPPVSVPRNGTRFWRWRRGIDRTPLSICRLSSSSITWRSLMTVQLDLCRSIILRSTDWRRLTEQRS</sequence>
<keyword evidence="1" id="KW-0472">Membrane</keyword>
<organism evidence="2 3">
    <name type="scientific">Mycolicibacterium sphagni</name>
    <dbReference type="NCBI Taxonomy" id="1786"/>
    <lineage>
        <taxon>Bacteria</taxon>
        <taxon>Bacillati</taxon>
        <taxon>Actinomycetota</taxon>
        <taxon>Actinomycetes</taxon>
        <taxon>Mycobacteriales</taxon>
        <taxon>Mycobacteriaceae</taxon>
        <taxon>Mycolicibacterium</taxon>
    </lineage>
</organism>
<comment type="caution">
    <text evidence="2">The sequence shown here is derived from an EMBL/GenBank/DDBJ whole genome shotgun (WGS) entry which is preliminary data.</text>
</comment>
<feature type="non-terminal residue" evidence="2">
    <location>
        <position position="1"/>
    </location>
</feature>
<evidence type="ECO:0000313" key="3">
    <source>
        <dbReference type="Proteomes" id="UP000216063"/>
    </source>
</evidence>
<dbReference type="Proteomes" id="UP000216063">
    <property type="component" value="Unassembled WGS sequence"/>
</dbReference>
<proteinExistence type="predicted"/>
<keyword evidence="1" id="KW-1133">Transmembrane helix</keyword>
<name>A0A255DB78_9MYCO</name>
<reference evidence="2 3" key="1">
    <citation type="submission" date="2017-07" db="EMBL/GenBank/DDBJ databases">
        <title>The new phylogeny of genus Mycobacterium.</title>
        <authorList>
            <person name="Tortoli E."/>
            <person name="Trovato A."/>
            <person name="Cirillo D.M."/>
        </authorList>
    </citation>
    <scope>NUCLEOTIDE SEQUENCE [LARGE SCALE GENOMIC DNA]</scope>
    <source>
        <strain evidence="2 3">ATCC 33027</strain>
    </source>
</reference>
<dbReference type="AlphaFoldDB" id="A0A255DB78"/>